<organism evidence="1 2">
    <name type="scientific">Segatella copri</name>
    <dbReference type="NCBI Taxonomy" id="165179"/>
    <lineage>
        <taxon>Bacteria</taxon>
        <taxon>Pseudomonadati</taxon>
        <taxon>Bacteroidota</taxon>
        <taxon>Bacteroidia</taxon>
        <taxon>Bacteroidales</taxon>
        <taxon>Prevotellaceae</taxon>
        <taxon>Segatella</taxon>
    </lineage>
</organism>
<gene>
    <name evidence="1" type="ORF">DW250_10250</name>
</gene>
<name>A0A3R6IEN9_9BACT</name>
<evidence type="ECO:0000313" key="2">
    <source>
        <dbReference type="Proteomes" id="UP000286501"/>
    </source>
</evidence>
<dbReference type="Proteomes" id="UP000286501">
    <property type="component" value="Unassembled WGS sequence"/>
</dbReference>
<dbReference type="EMBL" id="QRIN01000042">
    <property type="protein sequence ID" value="RHG64643.1"/>
    <property type="molecule type" value="Genomic_DNA"/>
</dbReference>
<comment type="caution">
    <text evidence="1">The sequence shown here is derived from an EMBL/GenBank/DDBJ whole genome shotgun (WGS) entry which is preliminary data.</text>
</comment>
<dbReference type="RefSeq" id="WP_118201145.1">
    <property type="nucleotide sequence ID" value="NZ_QRIE01000033.1"/>
</dbReference>
<protein>
    <submittedName>
        <fullName evidence="1">Uncharacterized protein</fullName>
    </submittedName>
</protein>
<sequence>MTLKELLDPLSFDEIAPYLIRHYTCDYAPGDLVPYKQHFDYLRSLTPTNRELIENKKVRISLGKHKLNAYPLEGDDWEDSLAKELVLDKDVKASHAEIAACCLWHTSFWGYLPYQREESFRKIITDDPRLIRTAKFYKNKFSEIIPSKREMMQIPSFRNKIRSDMKSVRKNHPKKNGKKGKLFRFNRKRLWRSWKRDLINHEYDKRIKYCSPFIEYISKTRNDAYSYGMLYKANHVSILRLESYAFDAYKRFDYIKELVEKYGAMEHITRYANCIICVSFSSAHPLHEMLEICHFFADLLPKIFCHRLDNTLGKEIRIDVAYYE</sequence>
<proteinExistence type="predicted"/>
<evidence type="ECO:0000313" key="1">
    <source>
        <dbReference type="EMBL" id="RHG64643.1"/>
    </source>
</evidence>
<dbReference type="AlphaFoldDB" id="A0A3R6IEN9"/>
<accession>A0A3R6IEN9</accession>
<reference evidence="1 2" key="1">
    <citation type="submission" date="2018-08" db="EMBL/GenBank/DDBJ databases">
        <title>A genome reference for cultivated species of the human gut microbiota.</title>
        <authorList>
            <person name="Zou Y."/>
            <person name="Xue W."/>
            <person name="Luo G."/>
        </authorList>
    </citation>
    <scope>NUCLEOTIDE SEQUENCE [LARGE SCALE GENOMIC DNA]</scope>
    <source>
        <strain evidence="1 2">AM22-1</strain>
    </source>
</reference>